<keyword evidence="6" id="KW-1185">Reference proteome</keyword>
<name>A0A1R2BDB2_9CILI</name>
<dbReference type="SUPFAM" id="SSF57184">
    <property type="entry name" value="Growth factor receptor domain"/>
    <property type="match status" value="1"/>
</dbReference>
<keyword evidence="4" id="KW-0732">Signal</keyword>
<keyword evidence="3" id="KW-1133">Transmembrane helix</keyword>
<dbReference type="SUPFAM" id="SSF117281">
    <property type="entry name" value="Kelch motif"/>
    <property type="match status" value="2"/>
</dbReference>
<accession>A0A1R2BDB2</accession>
<dbReference type="PANTHER" id="PTHR46093">
    <property type="entry name" value="ACYL-COA-BINDING DOMAIN-CONTAINING PROTEIN 5"/>
    <property type="match status" value="1"/>
</dbReference>
<feature type="transmembrane region" description="Helical" evidence="3">
    <location>
        <begin position="1023"/>
        <end position="1045"/>
    </location>
</feature>
<feature type="transmembrane region" description="Helical" evidence="3">
    <location>
        <begin position="728"/>
        <end position="745"/>
    </location>
</feature>
<dbReference type="PANTHER" id="PTHR46093:SF18">
    <property type="entry name" value="FIBRONECTIN TYPE-III DOMAIN-CONTAINING PROTEIN"/>
    <property type="match status" value="1"/>
</dbReference>
<feature type="transmembrane region" description="Helical" evidence="3">
    <location>
        <begin position="780"/>
        <end position="803"/>
    </location>
</feature>
<dbReference type="OrthoDB" id="288452at2759"/>
<evidence type="ECO:0000313" key="5">
    <source>
        <dbReference type="EMBL" id="OMJ74749.1"/>
    </source>
</evidence>
<evidence type="ECO:0000256" key="1">
    <source>
        <dbReference type="ARBA" id="ARBA00022441"/>
    </source>
</evidence>
<evidence type="ECO:0000256" key="3">
    <source>
        <dbReference type="SAM" id="Phobius"/>
    </source>
</evidence>
<proteinExistence type="predicted"/>
<feature type="signal peptide" evidence="4">
    <location>
        <begin position="1"/>
        <end position="16"/>
    </location>
</feature>
<keyword evidence="2" id="KW-0677">Repeat</keyword>
<evidence type="ECO:0000256" key="2">
    <source>
        <dbReference type="ARBA" id="ARBA00022737"/>
    </source>
</evidence>
<sequence length="1107" mass="126088">MAFLIPLCLCLFEVLTENILTSIDLPNNGISPEPRTNPSIATDSLGNFIYLFGGRNKHYFLNDLWVFDIRKSIWSIIYAQSAWPEPRSNSGSFFRTKTKEFCIYSGYSDAYPFSDLWCFSTTLNIWSKIEYPIFKFTSIAKIKYMEYFENEYLIFLSVDRLQNVTVYVLNMISEEFKTISFNESYTLRKFRNDGILEINRGKIVFGNFDDNGTSNYNIYSCDLELILCEIKTFQSFNKSSIGSIVESTLIDDSLLILTSSKILLNFCLFSDTFILTPQTNFQLSTNCGHSSYKNSIFIFGGISNKILDNSLTSIFISSNNSIISKILSKYQITPPLRLKSALVQIRDKLYLYGGQGLTSYLNDMLVYSPSLSKWSQVFYKGNSPSPRHSFAYSSIGDILIIWGGESESGYNNDLYIYNAVTNIWTEMLSLSIKKPNKRYGACMIIDLPYIYIGGGANELGICSDVWVYDLIKQKYTKTQFSVSEVYAYCYLDKKEIIHLSGEDKSLIDKMLYDRSYIGQMVWGQIVKKFSKGVVFIGGAVKPGTLNDDFVYNYENKDFFGKVMDLPCYSLSAFFGSSIYYFSGSYFTSKNNIFYSYPRAKFAHLDLKLMCDNHNCSFECSPGFVLHKSNCFLCPSGTYSDNNICFPCKKGFFNPFPGASSIRQCYPCPEGSFNDKEGSSKCKICPVGYSCYAGSTAPKTLNKKTISLQYSTTYLSLPTQKENYISKNLFYFVFCVLLIAFLGYFANDKVKILIIKIDLYRSSYNCKNGDKLCPKKNFTGAIFTIMLYISFIYIGSSMIFYYFIKNEYKEYSLIPLVLLDSISKNFEADFEIVVSIKNYADQCSFFNIKNFEDSNYSKCASSINVFADNLPRQKISIECMSYEDSCDIKIICLGCTVDKSSSINIELRSNFSYSSGYSVMFTSKSYISSNSQKSSLFEIYPKKEYVFIGPNPTIFTFLLTPSLLESLTSSELLVGYNSEEYLFPIEGSVKNVKDLFLQSELHIKIVLEKNTHGFLTRVYRSQSAFSLIGALFGVFTGLMTVFGFILQITEIVSAYSIKKQDINPFKRILQTRMNFVNAFKDVIGCSHDCNSAIFDDFSSLENKSLHSK</sequence>
<comment type="caution">
    <text evidence="5">The sequence shown here is derived from an EMBL/GenBank/DDBJ whole genome shotgun (WGS) entry which is preliminary data.</text>
</comment>
<dbReference type="InterPro" id="IPR009030">
    <property type="entry name" value="Growth_fac_rcpt_cys_sf"/>
</dbReference>
<reference evidence="5 6" key="1">
    <citation type="submission" date="2016-11" db="EMBL/GenBank/DDBJ databases">
        <title>The macronuclear genome of Stentor coeruleus: a giant cell with tiny introns.</title>
        <authorList>
            <person name="Slabodnick M."/>
            <person name="Ruby J.G."/>
            <person name="Reiff S.B."/>
            <person name="Swart E.C."/>
            <person name="Gosai S."/>
            <person name="Prabakaran S."/>
            <person name="Witkowska E."/>
            <person name="Larue G.E."/>
            <person name="Fisher S."/>
            <person name="Freeman R.M."/>
            <person name="Gunawardena J."/>
            <person name="Chu W."/>
            <person name="Stover N.A."/>
            <person name="Gregory B.D."/>
            <person name="Nowacki M."/>
            <person name="Derisi J."/>
            <person name="Roy S.W."/>
            <person name="Marshall W.F."/>
            <person name="Sood P."/>
        </authorList>
    </citation>
    <scope>NUCLEOTIDE SEQUENCE [LARGE SCALE GENOMIC DNA]</scope>
    <source>
        <strain evidence="5">WM001</strain>
    </source>
</reference>
<evidence type="ECO:0008006" key="7">
    <source>
        <dbReference type="Google" id="ProtNLM"/>
    </source>
</evidence>
<keyword evidence="3" id="KW-0812">Transmembrane</keyword>
<dbReference type="Gene3D" id="2.10.50.10">
    <property type="entry name" value="Tumor Necrosis Factor Receptor, subunit A, domain 2"/>
    <property type="match status" value="1"/>
</dbReference>
<dbReference type="SMART" id="SM01411">
    <property type="entry name" value="Ephrin_rec_like"/>
    <property type="match status" value="2"/>
</dbReference>
<dbReference type="Proteomes" id="UP000187209">
    <property type="component" value="Unassembled WGS sequence"/>
</dbReference>
<dbReference type="Pfam" id="PF24681">
    <property type="entry name" value="Kelch_KLHDC2_KLHL20_DRC7"/>
    <property type="match status" value="2"/>
</dbReference>
<organism evidence="5 6">
    <name type="scientific">Stentor coeruleus</name>
    <dbReference type="NCBI Taxonomy" id="5963"/>
    <lineage>
        <taxon>Eukaryota</taxon>
        <taxon>Sar</taxon>
        <taxon>Alveolata</taxon>
        <taxon>Ciliophora</taxon>
        <taxon>Postciliodesmatophora</taxon>
        <taxon>Heterotrichea</taxon>
        <taxon>Heterotrichida</taxon>
        <taxon>Stentoridae</taxon>
        <taxon>Stentor</taxon>
    </lineage>
</organism>
<dbReference type="InterPro" id="IPR015915">
    <property type="entry name" value="Kelch-typ_b-propeller"/>
</dbReference>
<evidence type="ECO:0000256" key="4">
    <source>
        <dbReference type="SAM" id="SignalP"/>
    </source>
</evidence>
<feature type="chain" id="PRO_5012119310" description="Tyrosine-protein kinase ephrin type A/B receptor-like domain-containing protein" evidence="4">
    <location>
        <begin position="17"/>
        <end position="1107"/>
    </location>
</feature>
<dbReference type="EMBL" id="MPUH01000731">
    <property type="protein sequence ID" value="OMJ74749.1"/>
    <property type="molecule type" value="Genomic_DNA"/>
</dbReference>
<dbReference type="Gene3D" id="2.120.10.80">
    <property type="entry name" value="Kelch-type beta propeller"/>
    <property type="match status" value="2"/>
</dbReference>
<keyword evidence="1" id="KW-0880">Kelch repeat</keyword>
<gene>
    <name evidence="5" type="ORF">SteCoe_26261</name>
</gene>
<evidence type="ECO:0000313" key="6">
    <source>
        <dbReference type="Proteomes" id="UP000187209"/>
    </source>
</evidence>
<protein>
    <recommendedName>
        <fullName evidence="7">Tyrosine-protein kinase ephrin type A/B receptor-like domain-containing protein</fullName>
    </recommendedName>
</protein>
<dbReference type="AlphaFoldDB" id="A0A1R2BDB2"/>
<keyword evidence="3" id="KW-0472">Membrane</keyword>